<dbReference type="AlphaFoldDB" id="A0A4R8DP51"/>
<evidence type="ECO:0000256" key="2">
    <source>
        <dbReference type="SAM" id="SignalP"/>
    </source>
</evidence>
<sequence length="335" mass="35729">MKRTLLLVCLVSTAHCLFAQWTTTGNNIYNSNTGFVGIGSSPGWTLSKLTVLDSVYYKTQGGLSLGVFTLVNKYNGIGSNMALFESPNPAANAQIAFFIPAQSVAGIQAQNYNTGVSTGLALNPQGGNVGIGIANPANALQVVQTNTFNWSNPVTYAIDLAQNGSNLGIGGYGSGAVLQSFNTLPLFLNPIGNNVIINGSSTSNVLIGETSQVNTAYRLDVNGTIRATGVTVNTSGADFVFDSTYRLSALSDIGAYVRSNHHLPGIATAVQMQKEGVELSAFTTQLLQKIEELTLYSVEADKKMNEQQTLLLQLQTELKAQQEEIDRLKVQLARH</sequence>
<dbReference type="Proteomes" id="UP000294498">
    <property type="component" value="Unassembled WGS sequence"/>
</dbReference>
<keyword evidence="4" id="KW-1185">Reference proteome</keyword>
<evidence type="ECO:0000256" key="1">
    <source>
        <dbReference type="SAM" id="Coils"/>
    </source>
</evidence>
<evidence type="ECO:0000313" key="4">
    <source>
        <dbReference type="Proteomes" id="UP000294498"/>
    </source>
</evidence>
<name>A0A4R8DP51_9BACT</name>
<keyword evidence="1" id="KW-0175">Coiled coil</keyword>
<organism evidence="3 4">
    <name type="scientific">Dinghuibacter silviterrae</name>
    <dbReference type="NCBI Taxonomy" id="1539049"/>
    <lineage>
        <taxon>Bacteria</taxon>
        <taxon>Pseudomonadati</taxon>
        <taxon>Bacteroidota</taxon>
        <taxon>Chitinophagia</taxon>
        <taxon>Chitinophagales</taxon>
        <taxon>Chitinophagaceae</taxon>
        <taxon>Dinghuibacter</taxon>
    </lineage>
</organism>
<dbReference type="RefSeq" id="WP_133990431.1">
    <property type="nucleotide sequence ID" value="NZ_SODV01000001.1"/>
</dbReference>
<gene>
    <name evidence="3" type="ORF">EDB95_0608</name>
</gene>
<reference evidence="3 4" key="1">
    <citation type="submission" date="2019-03" db="EMBL/GenBank/DDBJ databases">
        <title>Genomic Encyclopedia of Type Strains, Phase IV (KMG-IV): sequencing the most valuable type-strain genomes for metagenomic binning, comparative biology and taxonomic classification.</title>
        <authorList>
            <person name="Goeker M."/>
        </authorList>
    </citation>
    <scope>NUCLEOTIDE SEQUENCE [LARGE SCALE GENOMIC DNA]</scope>
    <source>
        <strain evidence="3 4">DSM 100059</strain>
    </source>
</reference>
<comment type="caution">
    <text evidence="3">The sequence shown here is derived from an EMBL/GenBank/DDBJ whole genome shotgun (WGS) entry which is preliminary data.</text>
</comment>
<feature type="coiled-coil region" evidence="1">
    <location>
        <begin position="304"/>
        <end position="331"/>
    </location>
</feature>
<evidence type="ECO:0000313" key="3">
    <source>
        <dbReference type="EMBL" id="TDW99598.1"/>
    </source>
</evidence>
<feature type="chain" id="PRO_5020927381" evidence="2">
    <location>
        <begin position="20"/>
        <end position="335"/>
    </location>
</feature>
<dbReference type="EMBL" id="SODV01000001">
    <property type="protein sequence ID" value="TDW99598.1"/>
    <property type="molecule type" value="Genomic_DNA"/>
</dbReference>
<feature type="signal peptide" evidence="2">
    <location>
        <begin position="1"/>
        <end position="19"/>
    </location>
</feature>
<proteinExistence type="predicted"/>
<protein>
    <submittedName>
        <fullName evidence="3">Uncharacterized protein</fullName>
    </submittedName>
</protein>
<dbReference type="OrthoDB" id="9808753at2"/>
<keyword evidence="2" id="KW-0732">Signal</keyword>
<accession>A0A4R8DP51</accession>